<protein>
    <submittedName>
        <fullName evidence="2">Uncharacterized protein</fullName>
    </submittedName>
</protein>
<comment type="caution">
    <text evidence="2">The sequence shown here is derived from an EMBL/GenBank/DDBJ whole genome shotgun (WGS) entry which is preliminary data.</text>
</comment>
<evidence type="ECO:0000313" key="2">
    <source>
        <dbReference type="EMBL" id="KAJ7033632.1"/>
    </source>
</evidence>
<keyword evidence="3" id="KW-1185">Reference proteome</keyword>
<dbReference type="Gene3D" id="3.60.130.30">
    <property type="match status" value="1"/>
</dbReference>
<evidence type="ECO:0000313" key="3">
    <source>
        <dbReference type="Proteomes" id="UP001218188"/>
    </source>
</evidence>
<gene>
    <name evidence="2" type="ORF">C8F04DRAFT_1183846</name>
</gene>
<organism evidence="2 3">
    <name type="scientific">Mycena alexandri</name>
    <dbReference type="NCBI Taxonomy" id="1745969"/>
    <lineage>
        <taxon>Eukaryota</taxon>
        <taxon>Fungi</taxon>
        <taxon>Dikarya</taxon>
        <taxon>Basidiomycota</taxon>
        <taxon>Agaricomycotina</taxon>
        <taxon>Agaricomycetes</taxon>
        <taxon>Agaricomycetidae</taxon>
        <taxon>Agaricales</taxon>
        <taxon>Marasmiineae</taxon>
        <taxon>Mycenaceae</taxon>
        <taxon>Mycena</taxon>
    </lineage>
</organism>
<feature type="region of interest" description="Disordered" evidence="1">
    <location>
        <begin position="1"/>
        <end position="22"/>
    </location>
</feature>
<sequence length="484" mass="53622">MRVRLTHANAASLIHPRRTGPPKVKTRVPGFIMPGIDDCALEPHIDFDFFQRYRTEITLRDPEQPFPEDLLPDEEPIAAAPAPAAAATPNKGQARAVPKSKKVRAQEQARADAKRAAEREARYCRVQGLLAKDRAVMDAGSRSASAIRVAQGGAIDPSLIEDRDYDYEEVVGTDSRFRLRLIPWGGAMPRPVVCNKSVVLILGGRARNVDWKTQIVDPATEACDLAKRSVPQSPEDIAAGKPSVLSGGVGTTFNELKTDAPQFASVLNTLVFIQLFSGLAMMRLISYGNQLLRIFVPSAFRALETQKQQFLKHDPDALYPSPSSVFSAATLEFGPHLQETNRRHEAASWSVLLALGNYKHRHGGHVIFWDLGLVVAFPPGSCILIPSGLIRYSFVKVRPHETRYSLMQWAGAGIGRWFQNARCTDIEFAVKATREEHAAREGRRELDQDAALSSFPRESELELNAMQLKFYGETPDAETLNTIY</sequence>
<proteinExistence type="predicted"/>
<dbReference type="AlphaFoldDB" id="A0AAD6SUG4"/>
<dbReference type="EMBL" id="JARJCM010000063">
    <property type="protein sequence ID" value="KAJ7033632.1"/>
    <property type="molecule type" value="Genomic_DNA"/>
</dbReference>
<feature type="region of interest" description="Disordered" evidence="1">
    <location>
        <begin position="81"/>
        <end position="105"/>
    </location>
</feature>
<reference evidence="2" key="1">
    <citation type="submission" date="2023-03" db="EMBL/GenBank/DDBJ databases">
        <title>Massive genome expansion in bonnet fungi (Mycena s.s.) driven by repeated elements and novel gene families across ecological guilds.</title>
        <authorList>
            <consortium name="Lawrence Berkeley National Laboratory"/>
            <person name="Harder C.B."/>
            <person name="Miyauchi S."/>
            <person name="Viragh M."/>
            <person name="Kuo A."/>
            <person name="Thoen E."/>
            <person name="Andreopoulos B."/>
            <person name="Lu D."/>
            <person name="Skrede I."/>
            <person name="Drula E."/>
            <person name="Henrissat B."/>
            <person name="Morin E."/>
            <person name="Kohler A."/>
            <person name="Barry K."/>
            <person name="LaButti K."/>
            <person name="Morin E."/>
            <person name="Salamov A."/>
            <person name="Lipzen A."/>
            <person name="Mereny Z."/>
            <person name="Hegedus B."/>
            <person name="Baldrian P."/>
            <person name="Stursova M."/>
            <person name="Weitz H."/>
            <person name="Taylor A."/>
            <person name="Grigoriev I.V."/>
            <person name="Nagy L.G."/>
            <person name="Martin F."/>
            <person name="Kauserud H."/>
        </authorList>
    </citation>
    <scope>NUCLEOTIDE SEQUENCE</scope>
    <source>
        <strain evidence="2">CBHHK200</strain>
    </source>
</reference>
<accession>A0AAD6SUG4</accession>
<dbReference type="Proteomes" id="UP001218188">
    <property type="component" value="Unassembled WGS sequence"/>
</dbReference>
<evidence type="ECO:0000256" key="1">
    <source>
        <dbReference type="SAM" id="MobiDB-lite"/>
    </source>
</evidence>
<name>A0AAD6SUG4_9AGAR</name>